<dbReference type="GO" id="GO:0004386">
    <property type="term" value="F:helicase activity"/>
    <property type="evidence" value="ECO:0007669"/>
    <property type="project" value="UniProtKB-KW"/>
</dbReference>
<dbReference type="CDD" id="cd18793">
    <property type="entry name" value="SF2_C_SNF"/>
    <property type="match status" value="1"/>
</dbReference>
<dbReference type="RefSeq" id="XP_008073102.1">
    <property type="nucleotide sequence ID" value="XM_008074911.1"/>
</dbReference>
<evidence type="ECO:0000313" key="15">
    <source>
        <dbReference type="Proteomes" id="UP000011081"/>
    </source>
</evidence>
<dbReference type="PANTHER" id="PTHR45623">
    <property type="entry name" value="CHROMODOMAIN-HELICASE-DNA-BINDING PROTEIN 3-RELATED-RELATED"/>
    <property type="match status" value="1"/>
</dbReference>
<evidence type="ECO:0000256" key="6">
    <source>
        <dbReference type="ARBA" id="ARBA00022806"/>
    </source>
</evidence>
<dbReference type="InParanoid" id="L2GYX2"/>
<evidence type="ECO:0000256" key="3">
    <source>
        <dbReference type="ARBA" id="ARBA00009687"/>
    </source>
</evidence>
<accession>L2GYX2</accession>
<evidence type="ECO:0000256" key="2">
    <source>
        <dbReference type="ARBA" id="ARBA00009220"/>
    </source>
</evidence>
<dbReference type="AlphaFoldDB" id="L2GYX2"/>
<organism evidence="14 15">
    <name type="scientific">Vavraia culicis (isolate floridensis)</name>
    <name type="common">Microsporidian parasite</name>
    <dbReference type="NCBI Taxonomy" id="948595"/>
    <lineage>
        <taxon>Eukaryota</taxon>
        <taxon>Fungi</taxon>
        <taxon>Fungi incertae sedis</taxon>
        <taxon>Microsporidia</taxon>
        <taxon>Pleistophoridae</taxon>
        <taxon>Vavraia</taxon>
    </lineage>
</organism>
<evidence type="ECO:0000256" key="8">
    <source>
        <dbReference type="ARBA" id="ARBA00022853"/>
    </source>
</evidence>
<proteinExistence type="inferred from homology"/>
<feature type="domain" description="Helicase ATP-binding" evidence="11">
    <location>
        <begin position="79"/>
        <end position="243"/>
    </location>
</feature>
<gene>
    <name evidence="14" type="ORF">VCUG_00082</name>
</gene>
<comment type="subcellular location">
    <subcellularLocation>
        <location evidence="1">Nucleus</location>
    </subcellularLocation>
</comment>
<feature type="domain" description="Helicase C-terminal" evidence="12">
    <location>
        <begin position="371"/>
        <end position="532"/>
    </location>
</feature>
<dbReference type="PANTHER" id="PTHR45623:SF49">
    <property type="entry name" value="SWI_SNF-RELATED MATRIX-ASSOCIATED ACTIN-DEPENDENT REGULATOR OF CHROMATIN SUBFAMILY A MEMBER 5"/>
    <property type="match status" value="1"/>
</dbReference>
<protein>
    <submittedName>
        <fullName evidence="14">Uncharacterized protein</fullName>
    </submittedName>
</protein>
<sequence length="833" mass="98569">MKKDQNNEPSGSDSEISPLINFFNTRKGNKGSLHRGKSKDKSVLDSELDLGYAYSFRTSPKYIRGTLREYQIEGVNWLISMHEKNINCILADEMGLGKTLQTITFLGYLKNFLKNKAPHLLIVPKSLLHNWKAEFTKFLPSFRLFIFHASQAEIKDTEENMENTNYDVVITTYEMCISAKKVFQRIQWCYLVIDEAHRIKNEASLLSKIVRIFRCEHRLLLTGTPLQNNVHELWALLNFLDPKLFKDPEQFEKWITQMENDKKGGIDQLRKVLQLFFLRREKRDVEKTLLPKKVINLYPQLTTMQRNLYKMILEKDLTPLLNKREVKSSLLNVVIQLRKCCNHPYLFDGMEPGPPYTTDEHLVYNSGKMMYLDKLLTEMKRRNSRVLIFTQMTRTLDILEDYCTMREYEYRRIDGSTSAAERGEAIDEFNAENSEIFIFLLSTRAGGLGINLATADIVIMYDSDWNPQIDLQAQDRAHRIGQTKQVFVFKFITESTIEEKIIYRALKKLKLDEILVKNNLNTSSNINEKELIEILAEGVENIFEKEEKTEELNIEEIIKVGEEKTKILNSQLESVTLSETQDHNIEIYEWEGEDYKNKAKIEKYLLSNKRRNHSLFHRPKQLILPEYHFYPKELFEIIRKENELYDQGEQLSEDDAKRKEELIEMGYRNWTKRDFLAFIRVTEVYGRDNFEEFNKHIDKSEEEIRSYHHVFWNRIDELDEKDKILAHIAKGEQKQKKEMIIKMVLKRIFEDNEPLRLKNIVNVRSRNFTEPIDMAILKGYYNRNDSEYLQKLLIELKKKHIFNFFVRTLTVHDIQKRLKALKSALCKSCNKEL</sequence>
<dbReference type="SUPFAM" id="SSF101224">
    <property type="entry name" value="HAND domain of the nucleosome remodeling ATPase ISWI"/>
    <property type="match status" value="1"/>
</dbReference>
<dbReference type="OMA" id="PRMDEWQ"/>
<dbReference type="HOGENOM" id="CLU_000315_0_2_1"/>
<dbReference type="STRING" id="948595.L2GYX2"/>
<dbReference type="Pfam" id="PF00176">
    <property type="entry name" value="SNF2-rel_dom"/>
    <property type="match status" value="1"/>
</dbReference>
<reference evidence="15" key="1">
    <citation type="submission" date="2011-03" db="EMBL/GenBank/DDBJ databases">
        <title>The genome sequence of Vavraia culicis strain floridensis.</title>
        <authorList>
            <consortium name="The Broad Institute Genome Sequencing Platform"/>
            <person name="Cuomo C."/>
            <person name="Becnel J."/>
            <person name="Sanscrainte N."/>
            <person name="Young S.K."/>
            <person name="Zeng Q."/>
            <person name="Gargeya S."/>
            <person name="Fitzgerald M."/>
            <person name="Haas B."/>
            <person name="Abouelleil A."/>
            <person name="Alvarado L."/>
            <person name="Arachchi H.M."/>
            <person name="Berlin A."/>
            <person name="Chapman S.B."/>
            <person name="Gearin G."/>
            <person name="Goldberg J."/>
            <person name="Griggs A."/>
            <person name="Gujja S."/>
            <person name="Hansen M."/>
            <person name="Heiman D."/>
            <person name="Howarth C."/>
            <person name="Larimer J."/>
            <person name="Lui A."/>
            <person name="MacDonald P.J.P."/>
            <person name="McCowen C."/>
            <person name="Montmayeur A."/>
            <person name="Murphy C."/>
            <person name="Neiman D."/>
            <person name="Pearson M."/>
            <person name="Priest M."/>
            <person name="Roberts A."/>
            <person name="Saif S."/>
            <person name="Shea T."/>
            <person name="Sisk P."/>
            <person name="Stolte C."/>
            <person name="Sykes S."/>
            <person name="Wortman J."/>
            <person name="Nusbaum C."/>
            <person name="Birren B."/>
        </authorList>
    </citation>
    <scope>NUCLEOTIDE SEQUENCE [LARGE SCALE GENOMIC DNA]</scope>
    <source>
        <strain evidence="15">floridensis</strain>
    </source>
</reference>
<keyword evidence="5" id="KW-0378">Hydrolase</keyword>
<dbReference type="SUPFAM" id="SSF46689">
    <property type="entry name" value="Homeodomain-like"/>
    <property type="match status" value="2"/>
</dbReference>
<dbReference type="FunFam" id="3.40.50.10810:FF:000005">
    <property type="entry name" value="Photoperiod-independent early flowering 1"/>
    <property type="match status" value="1"/>
</dbReference>
<evidence type="ECO:0000256" key="5">
    <source>
        <dbReference type="ARBA" id="ARBA00022801"/>
    </source>
</evidence>
<dbReference type="EMBL" id="GL877404">
    <property type="protein sequence ID" value="ELA48473.1"/>
    <property type="molecule type" value="Genomic_DNA"/>
</dbReference>
<evidence type="ECO:0000256" key="7">
    <source>
        <dbReference type="ARBA" id="ARBA00022840"/>
    </source>
</evidence>
<dbReference type="GO" id="GO:0034728">
    <property type="term" value="P:nucleosome organization"/>
    <property type="evidence" value="ECO:0007669"/>
    <property type="project" value="TreeGrafter"/>
</dbReference>
<dbReference type="InterPro" id="IPR036306">
    <property type="entry name" value="ISWI_HAND-dom_sf"/>
</dbReference>
<dbReference type="GO" id="GO:0042393">
    <property type="term" value="F:histone binding"/>
    <property type="evidence" value="ECO:0007669"/>
    <property type="project" value="TreeGrafter"/>
</dbReference>
<evidence type="ECO:0000256" key="9">
    <source>
        <dbReference type="ARBA" id="ARBA00023125"/>
    </source>
</evidence>
<evidence type="ECO:0000259" key="13">
    <source>
        <dbReference type="PROSITE" id="PS51293"/>
    </source>
</evidence>
<keyword evidence="9" id="KW-0238">DNA-binding</keyword>
<evidence type="ECO:0000313" key="14">
    <source>
        <dbReference type="EMBL" id="ELA48473.1"/>
    </source>
</evidence>
<comment type="similarity">
    <text evidence="3">Belongs to the SNF2/RAD54 helicase family. ISWI subfamily.</text>
</comment>
<keyword evidence="4" id="KW-0547">Nucleotide-binding</keyword>
<keyword evidence="15" id="KW-1185">Reference proteome</keyword>
<dbReference type="InterPro" id="IPR000330">
    <property type="entry name" value="SNF2_N"/>
</dbReference>
<feature type="domain" description="SANT" evidence="13">
    <location>
        <begin position="669"/>
        <end position="716"/>
    </location>
</feature>
<dbReference type="GO" id="GO:0140658">
    <property type="term" value="F:ATP-dependent chromatin remodeler activity"/>
    <property type="evidence" value="ECO:0007669"/>
    <property type="project" value="TreeGrafter"/>
</dbReference>
<dbReference type="InterPro" id="IPR017884">
    <property type="entry name" value="SANT_dom"/>
</dbReference>
<dbReference type="OrthoDB" id="5857104at2759"/>
<evidence type="ECO:0000259" key="12">
    <source>
        <dbReference type="PROSITE" id="PS51194"/>
    </source>
</evidence>
<dbReference type="GO" id="GO:0016887">
    <property type="term" value="F:ATP hydrolysis activity"/>
    <property type="evidence" value="ECO:0007669"/>
    <property type="project" value="TreeGrafter"/>
</dbReference>
<keyword evidence="6" id="KW-0347">Helicase</keyword>
<dbReference type="SMART" id="SM00490">
    <property type="entry name" value="HELICc"/>
    <property type="match status" value="1"/>
</dbReference>
<dbReference type="InterPro" id="IPR014001">
    <property type="entry name" value="Helicase_ATP-bd"/>
</dbReference>
<dbReference type="PROSITE" id="PS51194">
    <property type="entry name" value="HELICASE_CTER"/>
    <property type="match status" value="1"/>
</dbReference>
<dbReference type="GO" id="GO:0031491">
    <property type="term" value="F:nucleosome binding"/>
    <property type="evidence" value="ECO:0007669"/>
    <property type="project" value="InterPro"/>
</dbReference>
<dbReference type="InterPro" id="IPR015195">
    <property type="entry name" value="SLIDE"/>
</dbReference>
<keyword evidence="10" id="KW-0539">Nucleus</keyword>
<dbReference type="GO" id="GO:0003677">
    <property type="term" value="F:DNA binding"/>
    <property type="evidence" value="ECO:0007669"/>
    <property type="project" value="UniProtKB-KW"/>
</dbReference>
<dbReference type="InterPro" id="IPR027417">
    <property type="entry name" value="P-loop_NTPase"/>
</dbReference>
<keyword evidence="8" id="KW-0156">Chromatin regulator</keyword>
<dbReference type="PROSITE" id="PS51192">
    <property type="entry name" value="HELICASE_ATP_BIND_1"/>
    <property type="match status" value="1"/>
</dbReference>
<keyword evidence="7" id="KW-0067">ATP-binding</keyword>
<dbReference type="InterPro" id="IPR001650">
    <property type="entry name" value="Helicase_C-like"/>
</dbReference>
<evidence type="ECO:0000259" key="11">
    <source>
        <dbReference type="PROSITE" id="PS51192"/>
    </source>
</evidence>
<dbReference type="Pfam" id="PF00271">
    <property type="entry name" value="Helicase_C"/>
    <property type="match status" value="1"/>
</dbReference>
<dbReference type="Gene3D" id="3.40.50.300">
    <property type="entry name" value="P-loop containing nucleotide triphosphate hydrolases"/>
    <property type="match status" value="1"/>
</dbReference>
<dbReference type="FunFam" id="3.40.50.300:FF:000082">
    <property type="entry name" value="ISWI chromatin remodeling complex ATPase ISW1"/>
    <property type="match status" value="1"/>
</dbReference>
<dbReference type="Proteomes" id="UP000011081">
    <property type="component" value="Unassembled WGS sequence"/>
</dbReference>
<dbReference type="GO" id="GO:0005634">
    <property type="term" value="C:nucleus"/>
    <property type="evidence" value="ECO:0007669"/>
    <property type="project" value="UniProtKB-SubCell"/>
</dbReference>
<dbReference type="FunCoup" id="L2GYX2">
    <property type="interactions" value="124"/>
</dbReference>
<evidence type="ECO:0000256" key="1">
    <source>
        <dbReference type="ARBA" id="ARBA00004123"/>
    </source>
</evidence>
<evidence type="ECO:0000256" key="10">
    <source>
        <dbReference type="ARBA" id="ARBA00023242"/>
    </source>
</evidence>
<dbReference type="Pfam" id="PF09111">
    <property type="entry name" value="SLIDE"/>
    <property type="match status" value="1"/>
</dbReference>
<dbReference type="PROSITE" id="PS51293">
    <property type="entry name" value="SANT"/>
    <property type="match status" value="1"/>
</dbReference>
<dbReference type="Gene3D" id="3.40.50.10810">
    <property type="entry name" value="Tandem AAA-ATPase domain"/>
    <property type="match status" value="1"/>
</dbReference>
<comment type="similarity">
    <text evidence="2">Belongs to the SNF2/RAD54 helicase family. SWR1 subfamily.</text>
</comment>
<dbReference type="GeneID" id="19877973"/>
<dbReference type="Gene3D" id="1.10.10.60">
    <property type="entry name" value="Homeodomain-like"/>
    <property type="match status" value="1"/>
</dbReference>
<dbReference type="InterPro" id="IPR009057">
    <property type="entry name" value="Homeodomain-like_sf"/>
</dbReference>
<dbReference type="SUPFAM" id="SSF52540">
    <property type="entry name" value="P-loop containing nucleoside triphosphate hydrolases"/>
    <property type="match status" value="2"/>
</dbReference>
<dbReference type="GO" id="GO:0005524">
    <property type="term" value="F:ATP binding"/>
    <property type="evidence" value="ECO:0007669"/>
    <property type="project" value="UniProtKB-KW"/>
</dbReference>
<dbReference type="GO" id="GO:0000785">
    <property type="term" value="C:chromatin"/>
    <property type="evidence" value="ECO:0007669"/>
    <property type="project" value="TreeGrafter"/>
</dbReference>
<evidence type="ECO:0000256" key="4">
    <source>
        <dbReference type="ARBA" id="ARBA00022741"/>
    </source>
</evidence>
<dbReference type="InterPro" id="IPR038718">
    <property type="entry name" value="SNF2-like_sf"/>
</dbReference>
<dbReference type="SMART" id="SM00487">
    <property type="entry name" value="DEXDc"/>
    <property type="match status" value="1"/>
</dbReference>
<dbReference type="InterPro" id="IPR049730">
    <property type="entry name" value="SNF2/RAD54-like_C"/>
</dbReference>
<dbReference type="VEuPathDB" id="MicrosporidiaDB:VCUG_00082"/>
<name>L2GYX2_VAVCU</name>